<dbReference type="InterPro" id="IPR006056">
    <property type="entry name" value="RidA"/>
</dbReference>
<dbReference type="RefSeq" id="WP_091738994.1">
    <property type="nucleotide sequence ID" value="NZ_FNNQ01000007.1"/>
</dbReference>
<accession>A0A1H2WZL0</accession>
<dbReference type="AlphaFoldDB" id="A0A1H2WZL0"/>
<evidence type="ECO:0000313" key="2">
    <source>
        <dbReference type="EMBL" id="SDW86060.1"/>
    </source>
</evidence>
<dbReference type="FunFam" id="3.30.1330.40:FF:000001">
    <property type="entry name" value="L-PSP family endoribonuclease"/>
    <property type="match status" value="1"/>
</dbReference>
<organism evidence="2 3">
    <name type="scientific">Marininema mesophilum</name>
    <dbReference type="NCBI Taxonomy" id="1048340"/>
    <lineage>
        <taxon>Bacteria</taxon>
        <taxon>Bacillati</taxon>
        <taxon>Bacillota</taxon>
        <taxon>Bacilli</taxon>
        <taxon>Bacillales</taxon>
        <taxon>Thermoactinomycetaceae</taxon>
        <taxon>Marininema</taxon>
    </lineage>
</organism>
<proteinExistence type="inferred from homology"/>
<protein>
    <submittedName>
        <fullName evidence="2">Endoribonuclease L-PSP</fullName>
    </submittedName>
</protein>
<reference evidence="2 3" key="1">
    <citation type="submission" date="2016-10" db="EMBL/GenBank/DDBJ databases">
        <authorList>
            <person name="de Groot N.N."/>
        </authorList>
    </citation>
    <scope>NUCLEOTIDE SEQUENCE [LARGE SCALE GENOMIC DNA]</scope>
    <source>
        <strain evidence="2 3">DSM 45610</strain>
    </source>
</reference>
<dbReference type="OrthoDB" id="9803101at2"/>
<dbReference type="InterPro" id="IPR035959">
    <property type="entry name" value="RutC-like_sf"/>
</dbReference>
<dbReference type="EMBL" id="FNNQ01000007">
    <property type="protein sequence ID" value="SDW86060.1"/>
    <property type="molecule type" value="Genomic_DNA"/>
</dbReference>
<dbReference type="PANTHER" id="PTHR11803">
    <property type="entry name" value="2-IMINOBUTANOATE/2-IMINOPROPANOATE DEAMINASE RIDA"/>
    <property type="match status" value="1"/>
</dbReference>
<dbReference type="STRING" id="1048340.SAMN05444487_10731"/>
<dbReference type="InterPro" id="IPR019897">
    <property type="entry name" value="RidA_CS"/>
</dbReference>
<dbReference type="PANTHER" id="PTHR11803:SF39">
    <property type="entry name" value="2-IMINOBUTANOATE_2-IMINOPROPANOATE DEAMINASE"/>
    <property type="match status" value="1"/>
</dbReference>
<dbReference type="GO" id="GO:0005829">
    <property type="term" value="C:cytosol"/>
    <property type="evidence" value="ECO:0007669"/>
    <property type="project" value="TreeGrafter"/>
</dbReference>
<dbReference type="NCBIfam" id="TIGR00004">
    <property type="entry name" value="Rid family detoxifying hydrolase"/>
    <property type="match status" value="1"/>
</dbReference>
<name>A0A1H2WZL0_9BACL</name>
<evidence type="ECO:0000313" key="3">
    <source>
        <dbReference type="Proteomes" id="UP000198534"/>
    </source>
</evidence>
<dbReference type="SUPFAM" id="SSF55298">
    <property type="entry name" value="YjgF-like"/>
    <property type="match status" value="1"/>
</dbReference>
<dbReference type="Proteomes" id="UP000198534">
    <property type="component" value="Unassembled WGS sequence"/>
</dbReference>
<dbReference type="PROSITE" id="PS01094">
    <property type="entry name" value="UPF0076"/>
    <property type="match status" value="1"/>
</dbReference>
<comment type="similarity">
    <text evidence="1">Belongs to the RutC family.</text>
</comment>
<dbReference type="GO" id="GO:0019239">
    <property type="term" value="F:deaminase activity"/>
    <property type="evidence" value="ECO:0007669"/>
    <property type="project" value="TreeGrafter"/>
</dbReference>
<dbReference type="CDD" id="cd00448">
    <property type="entry name" value="YjgF_YER057c_UK114_family"/>
    <property type="match status" value="1"/>
</dbReference>
<evidence type="ECO:0000256" key="1">
    <source>
        <dbReference type="ARBA" id="ARBA00010552"/>
    </source>
</evidence>
<dbReference type="InterPro" id="IPR006175">
    <property type="entry name" value="YjgF/YER057c/UK114"/>
</dbReference>
<sequence length="124" mass="13925">MERIQTDQAPQALGPYSQAIRTGSFIFTSGQVPLTKEGVMVTGGIEEQTHQVMKNIQAVLAEANVDLSQIVKTTIFLMDMEDFQTVNQIYGEWFKDHRPARSCVQVSRLPKDARIEIETIAIVE</sequence>
<gene>
    <name evidence="2" type="ORF">SAMN05444487_10731</name>
</gene>
<dbReference type="Gene3D" id="3.30.1330.40">
    <property type="entry name" value="RutC-like"/>
    <property type="match status" value="1"/>
</dbReference>
<dbReference type="Pfam" id="PF01042">
    <property type="entry name" value="Ribonuc_L-PSP"/>
    <property type="match status" value="1"/>
</dbReference>
<keyword evidence="3" id="KW-1185">Reference proteome</keyword>